<dbReference type="Pfam" id="PF08268">
    <property type="entry name" value="FBA_3"/>
    <property type="match status" value="1"/>
</dbReference>
<gene>
    <name evidence="2" type="ordered locus">AXX17_At5g49070</name>
</gene>
<dbReference type="PANTHER" id="PTHR31111:SF58">
    <property type="entry name" value="F-BOX DOMAIN-CONTAINING PROTEIN"/>
    <property type="match status" value="1"/>
</dbReference>
<feature type="domain" description="F-box" evidence="1">
    <location>
        <begin position="27"/>
        <end position="73"/>
    </location>
</feature>
<dbReference type="Pfam" id="PF00646">
    <property type="entry name" value="F-box"/>
    <property type="match status" value="1"/>
</dbReference>
<evidence type="ECO:0000313" key="3">
    <source>
        <dbReference type="Proteomes" id="UP000078284"/>
    </source>
</evidence>
<sequence length="357" mass="41564">MKRGSEEIKEETSPLPAKHFQRREVSIAEDIGIPIDLMVEILKKLPAKSLIKFQCVSKQWSSIIGSSRDFIDSIVTRSLSQPSRDILISFSTTLTNSLKQISSSFPLRTLDILTKNQSYTEAAIYNPTTRQSLSLPETTAGHSHVSTSFLGYDPFKNQYKVICLDNYKRRCCHVFTLGDAIRKWRKIQYNFGLYFPLLPPVCIKGTIYYQAKQYGSTYVLLCFDVISEKFDQVEAPKTMMDHRYTLINYQGKLGFMCCQNRVEIWVMKNDEKKQEWSKIFFYEMAGFEKWHIARATPSGEIVFVNRLLLSCQTLYVYYYGPKRNSMRRVEVEGTKYRRKHLVHICPVPDHVENTMRL</sequence>
<name>A0A178U8F6_ARATH</name>
<dbReference type="InterPro" id="IPR013187">
    <property type="entry name" value="F-box-assoc_dom_typ3"/>
</dbReference>
<dbReference type="PANTHER" id="PTHR31111">
    <property type="entry name" value="BNAA05G37150D PROTEIN-RELATED"/>
    <property type="match status" value="1"/>
</dbReference>
<dbReference type="EMBL" id="LUHQ01000005">
    <property type="protein sequence ID" value="OAO89949.1"/>
    <property type="molecule type" value="Genomic_DNA"/>
</dbReference>
<dbReference type="AlphaFoldDB" id="A0A178U8F6"/>
<dbReference type="InterPro" id="IPR036047">
    <property type="entry name" value="F-box-like_dom_sf"/>
</dbReference>
<dbReference type="SMR" id="A0A178U8F6"/>
<dbReference type="InterPro" id="IPR001810">
    <property type="entry name" value="F-box_dom"/>
</dbReference>
<proteinExistence type="predicted"/>
<dbReference type="RefSeq" id="NP_199833.1">
    <property type="nucleotide sequence ID" value="NM_124401.1"/>
</dbReference>
<dbReference type="InterPro" id="IPR017451">
    <property type="entry name" value="F-box-assoc_interact_dom"/>
</dbReference>
<dbReference type="SUPFAM" id="SSF81383">
    <property type="entry name" value="F-box domain"/>
    <property type="match status" value="1"/>
</dbReference>
<dbReference type="OMA" id="WVMENAN"/>
<dbReference type="Proteomes" id="UP000078284">
    <property type="component" value="Chromosome 5"/>
</dbReference>
<dbReference type="KEGG" id="ath:AT5G50220"/>
<dbReference type="PROSITE" id="PS50181">
    <property type="entry name" value="FBOX"/>
    <property type="match status" value="1"/>
</dbReference>
<dbReference type="NCBIfam" id="TIGR01640">
    <property type="entry name" value="F_box_assoc_1"/>
    <property type="match status" value="1"/>
</dbReference>
<reference evidence="3" key="1">
    <citation type="journal article" date="2016" name="Proc. Natl. Acad. Sci. U.S.A.">
        <title>Chromosome-level assembly of Arabidopsis thaliana Ler reveals the extent of translocation and inversion polymorphisms.</title>
        <authorList>
            <person name="Zapata L."/>
            <person name="Ding J."/>
            <person name="Willing E.M."/>
            <person name="Hartwig B."/>
            <person name="Bezdan D."/>
            <person name="Jiao W.B."/>
            <person name="Patel V."/>
            <person name="Velikkakam James G."/>
            <person name="Koornneef M."/>
            <person name="Ossowski S."/>
            <person name="Schneeberger K."/>
        </authorList>
    </citation>
    <scope>NUCLEOTIDE SEQUENCE [LARGE SCALE GENOMIC DNA]</scope>
    <source>
        <strain evidence="3">cv. Landsberg erecta</strain>
    </source>
</reference>
<evidence type="ECO:0000313" key="2">
    <source>
        <dbReference type="EMBL" id="OAO89949.1"/>
    </source>
</evidence>
<organism evidence="2 3">
    <name type="scientific">Arabidopsis thaliana</name>
    <name type="common">Mouse-ear cress</name>
    <dbReference type="NCBI Taxonomy" id="3702"/>
    <lineage>
        <taxon>Eukaryota</taxon>
        <taxon>Viridiplantae</taxon>
        <taxon>Streptophyta</taxon>
        <taxon>Embryophyta</taxon>
        <taxon>Tracheophyta</taxon>
        <taxon>Spermatophyta</taxon>
        <taxon>Magnoliopsida</taxon>
        <taxon>eudicotyledons</taxon>
        <taxon>Gunneridae</taxon>
        <taxon>Pentapetalae</taxon>
        <taxon>rosids</taxon>
        <taxon>malvids</taxon>
        <taxon>Brassicales</taxon>
        <taxon>Brassicaceae</taxon>
        <taxon>Camelineae</taxon>
        <taxon>Arabidopsis</taxon>
    </lineage>
</organism>
<dbReference type="ExpressionAtlas" id="A0A178U8F6">
    <property type="expression patterns" value="differential"/>
</dbReference>
<protein>
    <recommendedName>
        <fullName evidence="1">F-box domain-containing protein</fullName>
    </recommendedName>
</protein>
<evidence type="ECO:0000259" key="1">
    <source>
        <dbReference type="PROSITE" id="PS50181"/>
    </source>
</evidence>
<comment type="caution">
    <text evidence="2">The sequence shown here is derived from an EMBL/GenBank/DDBJ whole genome shotgun (WGS) entry which is preliminary data.</text>
</comment>
<dbReference type="SMART" id="SM00256">
    <property type="entry name" value="FBOX"/>
    <property type="match status" value="1"/>
</dbReference>
<dbReference type="PhylomeDB" id="A0A178U8F6"/>
<dbReference type="Gene3D" id="1.20.1280.50">
    <property type="match status" value="1"/>
</dbReference>
<accession>A0A178U8F6</accession>
<dbReference type="CDD" id="cd22157">
    <property type="entry name" value="F-box_AtFBW1-like"/>
    <property type="match status" value="1"/>
</dbReference>